<evidence type="ECO:0000259" key="1">
    <source>
        <dbReference type="Pfam" id="PF04321"/>
    </source>
</evidence>
<dbReference type="SUPFAM" id="SSF51735">
    <property type="entry name" value="NAD(P)-binding Rossmann-fold domains"/>
    <property type="match status" value="1"/>
</dbReference>
<proteinExistence type="predicted"/>
<dbReference type="PANTHER" id="PTHR10491">
    <property type="entry name" value="DTDP-4-DEHYDRORHAMNOSE REDUCTASE"/>
    <property type="match status" value="1"/>
</dbReference>
<dbReference type="AlphaFoldDB" id="A0A8J7YVG5"/>
<evidence type="ECO:0000313" key="2">
    <source>
        <dbReference type="EMBL" id="MBX8632491.1"/>
    </source>
</evidence>
<evidence type="ECO:0000313" key="3">
    <source>
        <dbReference type="EMBL" id="MBX8644897.1"/>
    </source>
</evidence>
<sequence length="283" mass="31075">MEEMVVLGGSGFVGGEISEFFSCPATSASGKEGFVKCDATDVSDLRRVLERFRPKVVVNCIGLADVDRAETDRDLARRLNTDSVYNIVSLQNELGFRLVHISTDYVFDGSRGNYSEADEPSPVNVYGSTKLEGEKAALANPLNLILRISSPFGRERGTTKMQFFRFVYNSLRQGRTVSALRDQIVTATYLPDLSRAIRRLVQSEGAGVFHVTSTEALSRFDFAMMVARLSGLDASLVVPATVGDMKQWKARRPLNTSLSVSKSISAGVSYTKPELAVRELLNI</sequence>
<dbReference type="Gene3D" id="3.90.25.10">
    <property type="entry name" value="UDP-galactose 4-epimerase, domain 1"/>
    <property type="match status" value="1"/>
</dbReference>
<dbReference type="EMBL" id="JAGVSJ010000030">
    <property type="protein sequence ID" value="MBX8632491.1"/>
    <property type="molecule type" value="Genomic_DNA"/>
</dbReference>
<dbReference type="InterPro" id="IPR029903">
    <property type="entry name" value="RmlD-like-bd"/>
</dbReference>
<dbReference type="GO" id="GO:0019305">
    <property type="term" value="P:dTDP-rhamnose biosynthetic process"/>
    <property type="evidence" value="ECO:0007669"/>
    <property type="project" value="TreeGrafter"/>
</dbReference>
<gene>
    <name evidence="2" type="ORF">J9259_08275</name>
    <name evidence="3" type="ORF">KIY12_09305</name>
</gene>
<name>A0A8J7YVG5_9ARCH</name>
<evidence type="ECO:0000313" key="4">
    <source>
        <dbReference type="Proteomes" id="UP000750197"/>
    </source>
</evidence>
<dbReference type="InterPro" id="IPR005913">
    <property type="entry name" value="dTDP_dehydrorham_reduct"/>
</dbReference>
<comment type="caution">
    <text evidence="3">The sequence shown here is derived from an EMBL/GenBank/DDBJ whole genome shotgun (WGS) entry which is preliminary data.</text>
</comment>
<protein>
    <submittedName>
        <fullName evidence="3">SDR family oxidoreductase</fullName>
    </submittedName>
</protein>
<dbReference type="Gene3D" id="3.40.50.720">
    <property type="entry name" value="NAD(P)-binding Rossmann-like Domain"/>
    <property type="match status" value="1"/>
</dbReference>
<dbReference type="Proteomes" id="UP000750197">
    <property type="component" value="Unassembled WGS sequence"/>
</dbReference>
<dbReference type="Pfam" id="PF04321">
    <property type="entry name" value="RmlD_sub_bind"/>
    <property type="match status" value="1"/>
</dbReference>
<dbReference type="Proteomes" id="UP000716004">
    <property type="component" value="Unassembled WGS sequence"/>
</dbReference>
<dbReference type="CDD" id="cd05254">
    <property type="entry name" value="dTDP_HR_like_SDR_e"/>
    <property type="match status" value="1"/>
</dbReference>
<organism evidence="3 4">
    <name type="scientific">Candidatus Sysuiplasma superficiale</name>
    <dbReference type="NCBI Taxonomy" id="2823368"/>
    <lineage>
        <taxon>Archaea</taxon>
        <taxon>Methanobacteriati</taxon>
        <taxon>Thermoplasmatota</taxon>
        <taxon>Thermoplasmata</taxon>
        <taxon>Candidatus Sysuiplasmatales</taxon>
        <taxon>Candidatus Sysuiplasmataceae</taxon>
        <taxon>Candidatus Sysuiplasma</taxon>
    </lineage>
</organism>
<dbReference type="EMBL" id="JAHEAC010000118">
    <property type="protein sequence ID" value="MBX8644897.1"/>
    <property type="molecule type" value="Genomic_DNA"/>
</dbReference>
<dbReference type="GO" id="GO:0008831">
    <property type="term" value="F:dTDP-4-dehydrorhamnose reductase activity"/>
    <property type="evidence" value="ECO:0007669"/>
    <property type="project" value="TreeGrafter"/>
</dbReference>
<dbReference type="GO" id="GO:0005829">
    <property type="term" value="C:cytosol"/>
    <property type="evidence" value="ECO:0007669"/>
    <property type="project" value="TreeGrafter"/>
</dbReference>
<dbReference type="InterPro" id="IPR036291">
    <property type="entry name" value="NAD(P)-bd_dom_sf"/>
</dbReference>
<reference evidence="3" key="1">
    <citation type="submission" date="2021-05" db="EMBL/GenBank/DDBJ databases">
        <title>Genomic insights into ecological role and evolution of a novel Thermoplasmata order Candidatus Sysuiplasmatales.</title>
        <authorList>
            <person name="Yuan Y."/>
        </authorList>
    </citation>
    <scope>NUCLEOTIDE SEQUENCE</scope>
    <source>
        <strain evidence="3">TUT19-bin139</strain>
        <strain evidence="2">YP2-bin.285</strain>
    </source>
</reference>
<feature type="domain" description="RmlD-like substrate binding" evidence="1">
    <location>
        <begin position="4"/>
        <end position="277"/>
    </location>
</feature>
<dbReference type="PANTHER" id="PTHR10491:SF4">
    <property type="entry name" value="METHIONINE ADENOSYLTRANSFERASE 2 SUBUNIT BETA"/>
    <property type="match status" value="1"/>
</dbReference>
<accession>A0A8J7YVG5</accession>